<organism evidence="1 2">
    <name type="scientific">Glaciibacter psychrotolerans</name>
    <dbReference type="NCBI Taxonomy" id="670054"/>
    <lineage>
        <taxon>Bacteria</taxon>
        <taxon>Bacillati</taxon>
        <taxon>Actinomycetota</taxon>
        <taxon>Actinomycetes</taxon>
        <taxon>Micrococcales</taxon>
        <taxon>Microbacteriaceae</taxon>
        <taxon>Glaciibacter</taxon>
    </lineage>
</organism>
<sequence length="480" mass="52757">MNEVSGRLRFDHAPVASHDQRRADGKAARAFIPRSAHATYLAWNDRDPLGIIATQNESRLPELVPLRLERMLANPFAFYRGSAALQVADLAGTTNTEAGVVICGDAHIANFGLFASPQRTMVFDLNDFDEATFGPWEWDVKRLVTSVVIAAQHKKFSPKQTRTAALRAAAAYRTGLREMLQLSAVDRYYFRAEVQTGNSRFGPATQKIIDATIAASKKRTSAHVLNKITERADDGTVAIIEQPPTLTHVEPEIEERVAELLAVYRSTASPDIAFLLSQYTATDIVRRVVGVGSVGTRCFILVLTGPTGEALVLQVKQASRSVVDEFGGINWAPVELSPSDSAGAFDDIGDREGSTEDHGRRVVTSQRILQAVSDPFLGYFRANGRGFYVRQFRDRNQSFDIDALERGPFNDYVDACGRLLARAHAQSPNAAFIDGYVGRSTVFDEAIVEWSHAYARQSFEDFEALRDAVDAGKFPLPTAG</sequence>
<dbReference type="InterPro" id="IPR018721">
    <property type="entry name" value="DUF2252"/>
</dbReference>
<dbReference type="RefSeq" id="WP_179577379.1">
    <property type="nucleotide sequence ID" value="NZ_JACCFM010000001.1"/>
</dbReference>
<dbReference type="PANTHER" id="PTHR39441">
    <property type="entry name" value="DUF2252 DOMAIN-CONTAINING PROTEIN"/>
    <property type="match status" value="1"/>
</dbReference>
<dbReference type="Pfam" id="PF10009">
    <property type="entry name" value="DUF2252"/>
    <property type="match status" value="2"/>
</dbReference>
<keyword evidence="2" id="KW-1185">Reference proteome</keyword>
<dbReference type="AlphaFoldDB" id="A0A7Z0J4V4"/>
<dbReference type="Proteomes" id="UP000537260">
    <property type="component" value="Unassembled WGS sequence"/>
</dbReference>
<reference evidence="1 2" key="1">
    <citation type="submission" date="2020-07" db="EMBL/GenBank/DDBJ databases">
        <title>Sequencing the genomes of 1000 actinobacteria strains.</title>
        <authorList>
            <person name="Klenk H.-P."/>
        </authorList>
    </citation>
    <scope>NUCLEOTIDE SEQUENCE [LARGE SCALE GENOMIC DNA]</scope>
    <source>
        <strain evidence="1 2">LI1</strain>
    </source>
</reference>
<comment type="caution">
    <text evidence="1">The sequence shown here is derived from an EMBL/GenBank/DDBJ whole genome shotgun (WGS) entry which is preliminary data.</text>
</comment>
<evidence type="ECO:0000313" key="2">
    <source>
        <dbReference type="Proteomes" id="UP000537260"/>
    </source>
</evidence>
<accession>A0A7Z0J4V4</accession>
<name>A0A7Z0J4V4_9MICO</name>
<dbReference type="PANTHER" id="PTHR39441:SF1">
    <property type="entry name" value="DUF2252 DOMAIN-CONTAINING PROTEIN"/>
    <property type="match status" value="1"/>
</dbReference>
<protein>
    <submittedName>
        <fullName evidence="1">Uncharacterized protein (DUF2252 family)</fullName>
    </submittedName>
</protein>
<gene>
    <name evidence="1" type="ORF">HNR05_000262</name>
</gene>
<evidence type="ECO:0000313" key="1">
    <source>
        <dbReference type="EMBL" id="NYJ18471.1"/>
    </source>
</evidence>
<dbReference type="EMBL" id="JACCFM010000001">
    <property type="protein sequence ID" value="NYJ18471.1"/>
    <property type="molecule type" value="Genomic_DNA"/>
</dbReference>
<proteinExistence type="predicted"/>